<gene>
    <name evidence="1" type="ORF">GJ744_007956</name>
</gene>
<name>A0A8H7AM90_9EURO</name>
<sequence>MLLLAQPTGRRDLLTNVARCSGYAETWTQAQWPSAAYPLDGAPTMVIDAFRGSPPAPQERNTARAVLEVGG</sequence>
<dbReference type="Proteomes" id="UP000606974">
    <property type="component" value="Unassembled WGS sequence"/>
</dbReference>
<dbReference type="AlphaFoldDB" id="A0A8H7AM90"/>
<reference evidence="1" key="1">
    <citation type="submission" date="2020-02" db="EMBL/GenBank/DDBJ databases">
        <authorList>
            <person name="Palmer J.M."/>
        </authorList>
    </citation>
    <scope>NUCLEOTIDE SEQUENCE</scope>
    <source>
        <strain evidence="1">EPUS1.4</strain>
        <tissue evidence="1">Thallus</tissue>
    </source>
</reference>
<dbReference type="EMBL" id="JAACFV010000040">
    <property type="protein sequence ID" value="KAF7509556.1"/>
    <property type="molecule type" value="Genomic_DNA"/>
</dbReference>
<comment type="caution">
    <text evidence="1">The sequence shown here is derived from an EMBL/GenBank/DDBJ whole genome shotgun (WGS) entry which is preliminary data.</text>
</comment>
<organism evidence="1 2">
    <name type="scientific">Endocarpon pusillum</name>
    <dbReference type="NCBI Taxonomy" id="364733"/>
    <lineage>
        <taxon>Eukaryota</taxon>
        <taxon>Fungi</taxon>
        <taxon>Dikarya</taxon>
        <taxon>Ascomycota</taxon>
        <taxon>Pezizomycotina</taxon>
        <taxon>Eurotiomycetes</taxon>
        <taxon>Chaetothyriomycetidae</taxon>
        <taxon>Verrucariales</taxon>
        <taxon>Verrucariaceae</taxon>
        <taxon>Endocarpon</taxon>
    </lineage>
</organism>
<keyword evidence="2" id="KW-1185">Reference proteome</keyword>
<evidence type="ECO:0000313" key="1">
    <source>
        <dbReference type="EMBL" id="KAF7509556.1"/>
    </source>
</evidence>
<protein>
    <submittedName>
        <fullName evidence="1">Uncharacterized protein</fullName>
    </submittedName>
</protein>
<proteinExistence type="predicted"/>
<evidence type="ECO:0000313" key="2">
    <source>
        <dbReference type="Proteomes" id="UP000606974"/>
    </source>
</evidence>
<accession>A0A8H7AM90</accession>